<feature type="compositionally biased region" description="Basic residues" evidence="1">
    <location>
        <begin position="25"/>
        <end position="37"/>
    </location>
</feature>
<sequence length="124" mass="14044">MAPHSRSMTLHQSDNLGDPISSKAQQRRLKSRAKQQRVKQQQQQQQPQLLPTKSNITSPKKTTRRRPKVPIGIVPILSGKQKLLQHRANVFKGKERGSGGASVKKDDKKKNRKRKMGRRPLVVG</sequence>
<feature type="compositionally biased region" description="Polar residues" evidence="1">
    <location>
        <begin position="49"/>
        <end position="60"/>
    </location>
</feature>
<dbReference type="Proteomes" id="UP000799539">
    <property type="component" value="Unassembled WGS sequence"/>
</dbReference>
<feature type="compositionally biased region" description="Polar residues" evidence="1">
    <location>
        <begin position="1"/>
        <end position="15"/>
    </location>
</feature>
<organism evidence="2 3">
    <name type="scientific">Cercospora zeae-maydis SCOH1-5</name>
    <dbReference type="NCBI Taxonomy" id="717836"/>
    <lineage>
        <taxon>Eukaryota</taxon>
        <taxon>Fungi</taxon>
        <taxon>Dikarya</taxon>
        <taxon>Ascomycota</taxon>
        <taxon>Pezizomycotina</taxon>
        <taxon>Dothideomycetes</taxon>
        <taxon>Dothideomycetidae</taxon>
        <taxon>Mycosphaerellales</taxon>
        <taxon>Mycosphaerellaceae</taxon>
        <taxon>Cercospora</taxon>
    </lineage>
</organism>
<dbReference type="OrthoDB" id="3645810at2759"/>
<feature type="compositionally biased region" description="Basic and acidic residues" evidence="1">
    <location>
        <begin position="92"/>
        <end position="109"/>
    </location>
</feature>
<keyword evidence="3" id="KW-1185">Reference proteome</keyword>
<evidence type="ECO:0000313" key="3">
    <source>
        <dbReference type="Proteomes" id="UP000799539"/>
    </source>
</evidence>
<evidence type="ECO:0000256" key="1">
    <source>
        <dbReference type="SAM" id="MobiDB-lite"/>
    </source>
</evidence>
<protein>
    <submittedName>
        <fullName evidence="2">Uncharacterized protein</fullName>
    </submittedName>
</protein>
<feature type="region of interest" description="Disordered" evidence="1">
    <location>
        <begin position="90"/>
        <end position="124"/>
    </location>
</feature>
<accession>A0A6A6EZZ1</accession>
<dbReference type="AlphaFoldDB" id="A0A6A6EZZ1"/>
<feature type="region of interest" description="Disordered" evidence="1">
    <location>
        <begin position="1"/>
        <end position="73"/>
    </location>
</feature>
<feature type="compositionally biased region" description="Low complexity" evidence="1">
    <location>
        <begin position="38"/>
        <end position="48"/>
    </location>
</feature>
<name>A0A6A6EZZ1_9PEZI</name>
<evidence type="ECO:0000313" key="2">
    <source>
        <dbReference type="EMBL" id="KAF2206570.1"/>
    </source>
</evidence>
<gene>
    <name evidence="2" type="ORF">CERZMDRAFT_103236</name>
</gene>
<reference evidence="2" key="1">
    <citation type="journal article" date="2020" name="Stud. Mycol.">
        <title>101 Dothideomycetes genomes: a test case for predicting lifestyles and emergence of pathogens.</title>
        <authorList>
            <person name="Haridas S."/>
            <person name="Albert R."/>
            <person name="Binder M."/>
            <person name="Bloem J."/>
            <person name="Labutti K."/>
            <person name="Salamov A."/>
            <person name="Andreopoulos B."/>
            <person name="Baker S."/>
            <person name="Barry K."/>
            <person name="Bills G."/>
            <person name="Bluhm B."/>
            <person name="Cannon C."/>
            <person name="Castanera R."/>
            <person name="Culley D."/>
            <person name="Daum C."/>
            <person name="Ezra D."/>
            <person name="Gonzalez J."/>
            <person name="Henrissat B."/>
            <person name="Kuo A."/>
            <person name="Liang C."/>
            <person name="Lipzen A."/>
            <person name="Lutzoni F."/>
            <person name="Magnuson J."/>
            <person name="Mondo S."/>
            <person name="Nolan M."/>
            <person name="Ohm R."/>
            <person name="Pangilinan J."/>
            <person name="Park H.-J."/>
            <person name="Ramirez L."/>
            <person name="Alfaro M."/>
            <person name="Sun H."/>
            <person name="Tritt A."/>
            <person name="Yoshinaga Y."/>
            <person name="Zwiers L.-H."/>
            <person name="Turgeon B."/>
            <person name="Goodwin S."/>
            <person name="Spatafora J."/>
            <person name="Crous P."/>
            <person name="Grigoriev I."/>
        </authorList>
    </citation>
    <scope>NUCLEOTIDE SEQUENCE</scope>
    <source>
        <strain evidence="2">SCOH1-5</strain>
    </source>
</reference>
<proteinExistence type="predicted"/>
<dbReference type="EMBL" id="ML992717">
    <property type="protein sequence ID" value="KAF2206570.1"/>
    <property type="molecule type" value="Genomic_DNA"/>
</dbReference>